<evidence type="ECO:0000256" key="1">
    <source>
        <dbReference type="SAM" id="MobiDB-lite"/>
    </source>
</evidence>
<sequence length="258" mass="28972">MKSMEKELEKAHESYNEAMHSLPNGWEMIGMDFVAGMTESLTILLNGVTSMVTQPVNLACKASTTISTAISDIKGKISNVDLVDLINIYSKSAEILKCTENVQKFVEDNTINWKDLYDQKNKAAVTYFQQSQFKRIKESFQKIPNCNAKEDAQNICEEGIAICGELAKYAPKGTCEDAKTKELIERIRKLTHSARSFDSKSKDKTKSSALNPTPPMMNKEENKTEKMSASQRASDNANSVSSRAVLNWTRPERPMRRV</sequence>
<organism evidence="2 3">
    <name type="scientific">Clarias magur</name>
    <name type="common">Asian catfish</name>
    <name type="synonym">Macropteronotus magur</name>
    <dbReference type="NCBI Taxonomy" id="1594786"/>
    <lineage>
        <taxon>Eukaryota</taxon>
        <taxon>Metazoa</taxon>
        <taxon>Chordata</taxon>
        <taxon>Craniata</taxon>
        <taxon>Vertebrata</taxon>
        <taxon>Euteleostomi</taxon>
        <taxon>Actinopterygii</taxon>
        <taxon>Neopterygii</taxon>
        <taxon>Teleostei</taxon>
        <taxon>Ostariophysi</taxon>
        <taxon>Siluriformes</taxon>
        <taxon>Clariidae</taxon>
        <taxon>Clarias</taxon>
    </lineage>
</organism>
<reference evidence="2" key="1">
    <citation type="submission" date="2020-07" db="EMBL/GenBank/DDBJ databases">
        <title>Clarias magur genome sequencing, assembly and annotation.</title>
        <authorList>
            <person name="Kushwaha B."/>
            <person name="Kumar R."/>
            <person name="Das P."/>
            <person name="Joshi C.G."/>
            <person name="Kumar D."/>
            <person name="Nagpure N.S."/>
            <person name="Pandey M."/>
            <person name="Agarwal S."/>
            <person name="Srivastava S."/>
            <person name="Singh M."/>
            <person name="Sahoo L."/>
            <person name="Jayasankar P."/>
            <person name="Meher P.K."/>
            <person name="Koringa P.G."/>
            <person name="Iquebal M.A."/>
            <person name="Das S.P."/>
            <person name="Bit A."/>
            <person name="Patnaik S."/>
            <person name="Patel N."/>
            <person name="Shah T.M."/>
            <person name="Hinsu A."/>
            <person name="Jena J.K."/>
        </authorList>
    </citation>
    <scope>NUCLEOTIDE SEQUENCE</scope>
    <source>
        <strain evidence="2">CIFAMagur01</strain>
        <tissue evidence="2">Testis</tissue>
    </source>
</reference>
<feature type="compositionally biased region" description="Polar residues" evidence="1">
    <location>
        <begin position="227"/>
        <end position="244"/>
    </location>
</feature>
<dbReference type="EMBL" id="QNUK01000038">
    <property type="protein sequence ID" value="KAF5905982.1"/>
    <property type="molecule type" value="Genomic_DNA"/>
</dbReference>
<keyword evidence="3" id="KW-1185">Reference proteome</keyword>
<evidence type="ECO:0000313" key="3">
    <source>
        <dbReference type="Proteomes" id="UP000727407"/>
    </source>
</evidence>
<feature type="region of interest" description="Disordered" evidence="1">
    <location>
        <begin position="194"/>
        <end position="258"/>
    </location>
</feature>
<accession>A0A8J4US58</accession>
<feature type="compositionally biased region" description="Basic and acidic residues" evidence="1">
    <location>
        <begin position="195"/>
        <end position="206"/>
    </location>
</feature>
<dbReference type="AlphaFoldDB" id="A0A8J4US58"/>
<comment type="caution">
    <text evidence="2">The sequence shown here is derived from an EMBL/GenBank/DDBJ whole genome shotgun (WGS) entry which is preliminary data.</text>
</comment>
<gene>
    <name evidence="2" type="ORF">DAT39_004239</name>
</gene>
<protein>
    <submittedName>
        <fullName evidence="2">Myosin-2 heavy chain-like</fullName>
    </submittedName>
</protein>
<dbReference type="Proteomes" id="UP000727407">
    <property type="component" value="Unassembled WGS sequence"/>
</dbReference>
<dbReference type="OrthoDB" id="5406275at2759"/>
<proteinExistence type="predicted"/>
<evidence type="ECO:0000313" key="2">
    <source>
        <dbReference type="EMBL" id="KAF5905982.1"/>
    </source>
</evidence>
<name>A0A8J4US58_CLAMG</name>